<dbReference type="EMBL" id="CP050139">
    <property type="protein sequence ID" value="QIP35175.1"/>
    <property type="molecule type" value="Genomic_DNA"/>
</dbReference>
<evidence type="ECO:0000256" key="1">
    <source>
        <dbReference type="ARBA" id="ARBA00000826"/>
    </source>
</evidence>
<organism evidence="11 12">
    <name type="scientific">Komagataeibacter rhaeticus</name>
    <dbReference type="NCBI Taxonomy" id="215221"/>
    <lineage>
        <taxon>Bacteria</taxon>
        <taxon>Pseudomonadati</taxon>
        <taxon>Pseudomonadota</taxon>
        <taxon>Alphaproteobacteria</taxon>
        <taxon>Acetobacterales</taxon>
        <taxon>Acetobacteraceae</taxon>
        <taxon>Komagataeibacter</taxon>
    </lineage>
</organism>
<dbReference type="InterPro" id="IPR017853">
    <property type="entry name" value="GH"/>
</dbReference>
<dbReference type="GO" id="GO:0004553">
    <property type="term" value="F:hydrolase activity, hydrolyzing O-glycosyl compounds"/>
    <property type="evidence" value="ECO:0007669"/>
    <property type="project" value="InterPro"/>
</dbReference>
<evidence type="ECO:0000256" key="2">
    <source>
        <dbReference type="ARBA" id="ARBA00002953"/>
    </source>
</evidence>
<dbReference type="HAMAP" id="MF_00685">
    <property type="entry name" value="GlgB"/>
    <property type="match status" value="1"/>
</dbReference>
<keyword evidence="12" id="KW-1185">Reference proteome</keyword>
<dbReference type="NCBIfam" id="TIGR01515">
    <property type="entry name" value="branching_enzym"/>
    <property type="match status" value="1"/>
</dbReference>
<dbReference type="KEGG" id="kre:GWK63_06570"/>
<keyword evidence="9 10" id="KW-0119">Carbohydrate metabolism</keyword>
<dbReference type="CDD" id="cd02855">
    <property type="entry name" value="E_set_GBE_prok_N"/>
    <property type="match status" value="1"/>
</dbReference>
<feature type="active site" description="Proton donor" evidence="10">
    <location>
        <position position="469"/>
    </location>
</feature>
<dbReference type="Pfam" id="PF02922">
    <property type="entry name" value="CBM_48"/>
    <property type="match status" value="1"/>
</dbReference>
<dbReference type="FunFam" id="3.20.20.80:FF:000003">
    <property type="entry name" value="1,4-alpha-glucan branching enzyme GlgB"/>
    <property type="match status" value="1"/>
</dbReference>
<dbReference type="FunFam" id="2.60.40.1180:FF:000002">
    <property type="entry name" value="1,4-alpha-glucan branching enzyme GlgB"/>
    <property type="match status" value="1"/>
</dbReference>
<dbReference type="NCBIfam" id="NF003811">
    <property type="entry name" value="PRK05402.1"/>
    <property type="match status" value="1"/>
</dbReference>
<dbReference type="GO" id="GO:0003844">
    <property type="term" value="F:1,4-alpha-glucan branching enzyme activity"/>
    <property type="evidence" value="ECO:0007669"/>
    <property type="project" value="UniProtKB-UniRule"/>
</dbReference>
<dbReference type="InterPro" id="IPR044143">
    <property type="entry name" value="GlgB_N_E_set_prok"/>
</dbReference>
<keyword evidence="6 10" id="KW-0328">Glycosyltransferase</keyword>
<dbReference type="InterPro" id="IPR004193">
    <property type="entry name" value="Glyco_hydro_13_N"/>
</dbReference>
<dbReference type="Gene3D" id="2.60.40.1180">
    <property type="entry name" value="Golgi alpha-mannosidase II"/>
    <property type="match status" value="1"/>
</dbReference>
<dbReference type="GO" id="GO:0005978">
    <property type="term" value="P:glycogen biosynthetic process"/>
    <property type="evidence" value="ECO:0007669"/>
    <property type="project" value="UniProtKB-UniRule"/>
</dbReference>
<reference evidence="11 12" key="1">
    <citation type="submission" date="2020-03" db="EMBL/GenBank/DDBJ databases">
        <title>Isolation of cellulose-producing strains, genome characterization and application of the synthesized cellulose films as an economical and sustainable material for piezoelectric sensor construction.</title>
        <authorList>
            <person name="Mangayil R.K."/>
        </authorList>
    </citation>
    <scope>NUCLEOTIDE SEQUENCE [LARGE SCALE GENOMIC DNA]</scope>
    <source>
        <strain evidence="11 12">ENS 9a1a</strain>
    </source>
</reference>
<dbReference type="InterPro" id="IPR013783">
    <property type="entry name" value="Ig-like_fold"/>
</dbReference>
<dbReference type="Pfam" id="PF00128">
    <property type="entry name" value="Alpha-amylase"/>
    <property type="match status" value="1"/>
</dbReference>
<keyword evidence="5 10" id="KW-0321">Glycogen metabolism</keyword>
<keyword evidence="8 10" id="KW-0320">Glycogen biosynthesis</keyword>
<dbReference type="InterPro" id="IPR006407">
    <property type="entry name" value="GlgB"/>
</dbReference>
<evidence type="ECO:0000256" key="9">
    <source>
        <dbReference type="ARBA" id="ARBA00023277"/>
    </source>
</evidence>
<dbReference type="AlphaFoldDB" id="A0A181C9Z8"/>
<keyword evidence="7 10" id="KW-0808">Transferase</keyword>
<comment type="similarity">
    <text evidence="4 10">Belongs to the glycosyl hydrolase 13 family. GlgB subfamily.</text>
</comment>
<protein>
    <recommendedName>
        <fullName evidence="10">1,4-alpha-glucan branching enzyme GlgB</fullName>
        <ecNumber evidence="10">2.4.1.18</ecNumber>
    </recommendedName>
    <alternativeName>
        <fullName evidence="10">1,4-alpha-D-glucan:1,4-alpha-D-glucan 6-glucosyl-transferase</fullName>
    </alternativeName>
    <alternativeName>
        <fullName evidence="10">Alpha-(1-&gt;4)-glucan branching enzyme</fullName>
    </alternativeName>
    <alternativeName>
        <fullName evidence="10">Glycogen branching enzyme</fullName>
        <shortName evidence="10">BE</shortName>
    </alternativeName>
</protein>
<dbReference type="GeneID" id="85021810"/>
<dbReference type="EC" id="2.4.1.18" evidence="10"/>
<dbReference type="InterPro" id="IPR006047">
    <property type="entry name" value="GH13_cat_dom"/>
</dbReference>
<dbReference type="PANTHER" id="PTHR43651:SF3">
    <property type="entry name" value="1,4-ALPHA-GLUCAN-BRANCHING ENZYME"/>
    <property type="match status" value="1"/>
</dbReference>
<gene>
    <name evidence="10 11" type="primary">glgB</name>
    <name evidence="11" type="ORF">GWK63_06570</name>
</gene>
<dbReference type="PANTHER" id="PTHR43651">
    <property type="entry name" value="1,4-ALPHA-GLUCAN-BRANCHING ENZYME"/>
    <property type="match status" value="1"/>
</dbReference>
<sequence>MRIRQDEAHYRLPPGVDDLVHGRSADPFSILGRHNMGKVDVIRVMYHDAARVRLVVERPRGDEVERPMRRMGDTGLHVGTIAAGARYHLKIVWADAVEETADPYSFGLLLDGETLRLFSEGRHTALDRVMGAQPMVVEHTPGVRFAVWAPNARRVSVIGDFNFWDGRRHPMRLRHEAGVWELFIPGLGPGERYKFEIMARDGHILPQKADPFARFAERPPATASVIAPAEGFAWTDGPWMDRRGAAQAHDAALSIYELHVPSWRRPQGDPERIISWRELAAELIPYVRAAGFTHVELMPVMEYPFGGSWGYQPLGLFAPSARHGTPADFAGFVDACHGAGIGVILDWVPAHFPNDVHGLVCFDGCALYEHQDPREGVHRDWNTHIYNLGRHEVRGFLISSALMWLERYHIDGLRVDAVASMLYRDYSRGEGEWIPNIHGGRENLEAVAFLRQLNETVHATVPDAMMIAEESTAWPGVTHPVAYGGLGFSYKWNMGWMHDSLRFFARDPLWRGFHLHEILFGLHYAFSEHFILCVSHDEVTHGKGALLARMPGDDWQRHANMRLFFAFMWAHPGRKLIFMGSEFGQDSEWSHEGEPDWSSRDNPFKSGLATLVGDLNHLYRSLPALHARDSEPAGFAWIIGDDTVNTVLAWLRLAPARPPVLVVLNLTPVPRHDYRVGVPVGGLWRECLNSDATPYGGSGVGNGGTVWATDQGAHGQPCSCVLTLPPLAALYLHPAGEGA</sequence>
<dbReference type="Gene3D" id="3.20.20.80">
    <property type="entry name" value="Glycosidases"/>
    <property type="match status" value="1"/>
</dbReference>
<comment type="function">
    <text evidence="2 10">Catalyzes the formation of the alpha-1,6-glucosidic linkages in glycogen by scission of a 1,4-alpha-linked oligosaccharide from growing alpha-1,4-glucan chains and the subsequent attachment of the oligosaccharide to the alpha-1,6 position.</text>
</comment>
<evidence type="ECO:0000256" key="7">
    <source>
        <dbReference type="ARBA" id="ARBA00022679"/>
    </source>
</evidence>
<evidence type="ECO:0000256" key="8">
    <source>
        <dbReference type="ARBA" id="ARBA00023056"/>
    </source>
</evidence>
<dbReference type="Pfam" id="PF02806">
    <property type="entry name" value="Alpha-amylase_C"/>
    <property type="match status" value="1"/>
</dbReference>
<accession>A0A181C9Z8</accession>
<dbReference type="InterPro" id="IPR006048">
    <property type="entry name" value="A-amylase/branching_C"/>
</dbReference>
<dbReference type="SMART" id="SM00642">
    <property type="entry name" value="Aamy"/>
    <property type="match status" value="1"/>
</dbReference>
<dbReference type="SUPFAM" id="SSF51445">
    <property type="entry name" value="(Trans)glycosidases"/>
    <property type="match status" value="1"/>
</dbReference>
<proteinExistence type="inferred from homology"/>
<evidence type="ECO:0000256" key="6">
    <source>
        <dbReference type="ARBA" id="ARBA00022676"/>
    </source>
</evidence>
<evidence type="ECO:0000313" key="12">
    <source>
        <dbReference type="Proteomes" id="UP000502533"/>
    </source>
</evidence>
<dbReference type="InterPro" id="IPR014756">
    <property type="entry name" value="Ig_E-set"/>
</dbReference>
<dbReference type="GO" id="GO:0005829">
    <property type="term" value="C:cytosol"/>
    <property type="evidence" value="ECO:0007669"/>
    <property type="project" value="TreeGrafter"/>
</dbReference>
<comment type="catalytic activity">
    <reaction evidence="1 10">
        <text>Transfers a segment of a (1-&gt;4)-alpha-D-glucan chain to a primary hydroxy group in a similar glucan chain.</text>
        <dbReference type="EC" id="2.4.1.18"/>
    </reaction>
</comment>
<dbReference type="SUPFAM" id="SSF51011">
    <property type="entry name" value="Glycosyl hydrolase domain"/>
    <property type="match status" value="1"/>
</dbReference>
<comment type="pathway">
    <text evidence="3 10">Glycan biosynthesis; glycogen biosynthesis.</text>
</comment>
<dbReference type="InterPro" id="IPR054169">
    <property type="entry name" value="GlgB_N"/>
</dbReference>
<dbReference type="RefSeq" id="WP_007398223.1">
    <property type="nucleotide sequence ID" value="NZ_CALMTF010000105.1"/>
</dbReference>
<dbReference type="CDD" id="cd11322">
    <property type="entry name" value="AmyAc_Glg_BE"/>
    <property type="match status" value="1"/>
</dbReference>
<dbReference type="NCBIfam" id="NF008967">
    <property type="entry name" value="PRK12313.1"/>
    <property type="match status" value="1"/>
</dbReference>
<dbReference type="InterPro" id="IPR037439">
    <property type="entry name" value="Branching_enzy"/>
</dbReference>
<dbReference type="UniPathway" id="UPA00164"/>
<evidence type="ECO:0000256" key="3">
    <source>
        <dbReference type="ARBA" id="ARBA00004964"/>
    </source>
</evidence>
<evidence type="ECO:0000256" key="10">
    <source>
        <dbReference type="HAMAP-Rule" id="MF_00685"/>
    </source>
</evidence>
<evidence type="ECO:0000313" key="11">
    <source>
        <dbReference type="EMBL" id="QIP35175.1"/>
    </source>
</evidence>
<feature type="active site" description="Nucleophile" evidence="10">
    <location>
        <position position="416"/>
    </location>
</feature>
<evidence type="ECO:0000256" key="4">
    <source>
        <dbReference type="ARBA" id="ARBA00009000"/>
    </source>
</evidence>
<dbReference type="SUPFAM" id="SSF81296">
    <property type="entry name" value="E set domains"/>
    <property type="match status" value="1"/>
</dbReference>
<dbReference type="GO" id="GO:0043169">
    <property type="term" value="F:cation binding"/>
    <property type="evidence" value="ECO:0007669"/>
    <property type="project" value="InterPro"/>
</dbReference>
<dbReference type="FunFam" id="2.60.40.10:FF:000169">
    <property type="entry name" value="1,4-alpha-glucan branching enzyme GlgB"/>
    <property type="match status" value="1"/>
</dbReference>
<dbReference type="Gene3D" id="2.60.40.10">
    <property type="entry name" value="Immunoglobulins"/>
    <property type="match status" value="2"/>
</dbReference>
<evidence type="ECO:0000256" key="5">
    <source>
        <dbReference type="ARBA" id="ARBA00022600"/>
    </source>
</evidence>
<dbReference type="Proteomes" id="UP000502533">
    <property type="component" value="Chromosome"/>
</dbReference>
<dbReference type="PIRSF" id="PIRSF000463">
    <property type="entry name" value="GlgB"/>
    <property type="match status" value="1"/>
</dbReference>
<comment type="subunit">
    <text evidence="10">Monomer.</text>
</comment>
<name>A0A181C9Z8_9PROT</name>
<dbReference type="Pfam" id="PF22019">
    <property type="entry name" value="GlgB_N"/>
    <property type="match status" value="1"/>
</dbReference>
<dbReference type="InterPro" id="IPR013780">
    <property type="entry name" value="Glyco_hydro_b"/>
</dbReference>